<evidence type="ECO:0000259" key="8">
    <source>
        <dbReference type="Pfam" id="PF01416"/>
    </source>
</evidence>
<dbReference type="eggNOG" id="COG0101">
    <property type="taxonomic scope" value="Bacteria"/>
</dbReference>
<feature type="binding site" evidence="4 6">
    <location>
        <position position="118"/>
    </location>
    <ligand>
        <name>substrate</name>
    </ligand>
</feature>
<dbReference type="OrthoDB" id="9811823at2"/>
<organism evidence="9 10">
    <name type="scientific">Thermodesulfobium narugense DSM 14796</name>
    <dbReference type="NCBI Taxonomy" id="747365"/>
    <lineage>
        <taxon>Bacteria</taxon>
        <taxon>Pseudomonadati</taxon>
        <taxon>Thermodesulfobiota</taxon>
        <taxon>Thermodesulfobiia</taxon>
        <taxon>Thermodesulfobiales</taxon>
        <taxon>Thermodesulfobiaceae</taxon>
        <taxon>Thermodesulfobium</taxon>
    </lineage>
</organism>
<dbReference type="GO" id="GO:0031119">
    <property type="term" value="P:tRNA pseudouridine synthesis"/>
    <property type="evidence" value="ECO:0007669"/>
    <property type="project" value="UniProtKB-UniRule"/>
</dbReference>
<dbReference type="GO" id="GO:0160147">
    <property type="term" value="F:tRNA pseudouridine(38-40) synthase activity"/>
    <property type="evidence" value="ECO:0007669"/>
    <property type="project" value="UniProtKB-EC"/>
</dbReference>
<dbReference type="PANTHER" id="PTHR11142:SF0">
    <property type="entry name" value="TRNA PSEUDOURIDINE SYNTHASE-LIKE 1"/>
    <property type="match status" value="1"/>
</dbReference>
<feature type="domain" description="Pseudouridine synthase I TruA alpha/beta" evidence="8">
    <location>
        <begin position="159"/>
        <end position="249"/>
    </location>
</feature>
<dbReference type="InterPro" id="IPR020094">
    <property type="entry name" value="TruA/RsuA/RluB/E/F_N"/>
</dbReference>
<keyword evidence="3 4" id="KW-0413">Isomerase</keyword>
<dbReference type="HOGENOM" id="CLU_014673_0_1_9"/>
<dbReference type="STRING" id="747365.Thena_0532"/>
<dbReference type="Gene3D" id="3.30.70.660">
    <property type="entry name" value="Pseudouridine synthase I, catalytic domain, C-terminal subdomain"/>
    <property type="match status" value="1"/>
</dbReference>
<keyword evidence="10" id="KW-1185">Reference proteome</keyword>
<reference evidence="9 10" key="1">
    <citation type="submission" date="2011-04" db="EMBL/GenBank/DDBJ databases">
        <title>The complete genome of Thermodesulfobium narugense DSM 14796.</title>
        <authorList>
            <consortium name="US DOE Joint Genome Institute (JGI-PGF)"/>
            <person name="Lucas S."/>
            <person name="Han J."/>
            <person name="Lapidus A."/>
            <person name="Bruce D."/>
            <person name="Goodwin L."/>
            <person name="Pitluck S."/>
            <person name="Peters L."/>
            <person name="Kyrpides N."/>
            <person name="Mavromatis K."/>
            <person name="Pagani I."/>
            <person name="Ivanova N."/>
            <person name="Ovchinnikova G."/>
            <person name="Zhang X."/>
            <person name="Saunders L."/>
            <person name="Detter J.C."/>
            <person name="Tapia R."/>
            <person name="Han C."/>
            <person name="Land M."/>
            <person name="Hauser L."/>
            <person name="Markowitz V."/>
            <person name="Cheng J.-F."/>
            <person name="Hugenholtz P."/>
            <person name="Woyke T."/>
            <person name="Wu D."/>
            <person name="Spring S."/>
            <person name="Schroeder M."/>
            <person name="Brambilla E."/>
            <person name="Klenk H.-P."/>
            <person name="Eisen J.A."/>
        </authorList>
    </citation>
    <scope>NUCLEOTIDE SEQUENCE [LARGE SCALE GENOMIC DNA]</scope>
    <source>
        <strain evidence="9 10">DSM 14796</strain>
    </source>
</reference>
<dbReference type="PANTHER" id="PTHR11142">
    <property type="entry name" value="PSEUDOURIDYLATE SYNTHASE"/>
    <property type="match status" value="1"/>
</dbReference>
<evidence type="ECO:0000256" key="5">
    <source>
        <dbReference type="PIRSR" id="PIRSR001430-1"/>
    </source>
</evidence>
<dbReference type="Gene3D" id="3.30.70.580">
    <property type="entry name" value="Pseudouridine synthase I, catalytic domain, N-terminal subdomain"/>
    <property type="match status" value="1"/>
</dbReference>
<evidence type="ECO:0000256" key="2">
    <source>
        <dbReference type="ARBA" id="ARBA00022694"/>
    </source>
</evidence>
<comment type="similarity">
    <text evidence="1 4 7">Belongs to the tRNA pseudouridine synthase TruA family.</text>
</comment>
<dbReference type="PIRSF" id="PIRSF001430">
    <property type="entry name" value="tRNA_psdUrid_synth"/>
    <property type="match status" value="1"/>
</dbReference>
<feature type="domain" description="Pseudouridine synthase I TruA alpha/beta" evidence="8">
    <location>
        <begin position="13"/>
        <end position="111"/>
    </location>
</feature>
<evidence type="ECO:0000313" key="9">
    <source>
        <dbReference type="EMBL" id="AEE14172.1"/>
    </source>
</evidence>
<evidence type="ECO:0000256" key="6">
    <source>
        <dbReference type="PIRSR" id="PIRSR001430-2"/>
    </source>
</evidence>
<dbReference type="InterPro" id="IPR001406">
    <property type="entry name" value="PsdUridine_synth_TruA"/>
</dbReference>
<keyword evidence="2 4" id="KW-0819">tRNA processing</keyword>
<accession>M1E4H9</accession>
<comment type="function">
    <text evidence="4">Formation of pseudouridine at positions 38, 39 and 40 in the anticodon stem and loop of transfer RNAs.</text>
</comment>
<sequence>MPRSFSLKMDIAAIISYDGTNFHGFQMQNQSRTVQLVIEQKLEKIFKERVCVVPAGRTDAGVHAIGQVISFRLAKCPFDVEKLQNILNYHLPDDIRISEMRLMPADFNSRFSAKSRVYVYAISAKKDICAHLNRYFWNLDISLEDLKATLNLIPNRFCFRSFSRVSKDRKLNFGTVTFSKCVVFEDFLYFIIEAPSFLWHTVRFLFGEAVAVAKGKRTLEDYKEALEGKKRLVLYKAPPKGLHLWGVSYFEQALGTLCEKNIIKDGLCGFFKPPSFVDIVKCP</sequence>
<comment type="catalytic activity">
    <reaction evidence="4 7">
        <text>uridine(38/39/40) in tRNA = pseudouridine(38/39/40) in tRNA</text>
        <dbReference type="Rhea" id="RHEA:22376"/>
        <dbReference type="Rhea" id="RHEA-COMP:10085"/>
        <dbReference type="Rhea" id="RHEA-COMP:10087"/>
        <dbReference type="ChEBI" id="CHEBI:65314"/>
        <dbReference type="ChEBI" id="CHEBI:65315"/>
        <dbReference type="EC" id="5.4.99.12"/>
    </reaction>
</comment>
<dbReference type="Pfam" id="PF01416">
    <property type="entry name" value="PseudoU_synth_1"/>
    <property type="match status" value="2"/>
</dbReference>
<dbReference type="EC" id="5.4.99.12" evidence="4"/>
<evidence type="ECO:0000313" key="10">
    <source>
        <dbReference type="Proteomes" id="UP000011765"/>
    </source>
</evidence>
<dbReference type="RefSeq" id="WP_013755900.1">
    <property type="nucleotide sequence ID" value="NC_015499.1"/>
</dbReference>
<dbReference type="KEGG" id="tnr:Thena_0532"/>
<comment type="caution">
    <text evidence="4">Lacks conserved residue(s) required for the propagation of feature annotation.</text>
</comment>
<feature type="active site" description="Nucleophile" evidence="4 5">
    <location>
        <position position="59"/>
    </location>
</feature>
<dbReference type="InterPro" id="IPR020095">
    <property type="entry name" value="PsdUridine_synth_TruA_C"/>
</dbReference>
<gene>
    <name evidence="4" type="primary">truA</name>
    <name evidence="9" type="ORF">Thena_0532</name>
</gene>
<dbReference type="AlphaFoldDB" id="M1E4H9"/>
<evidence type="ECO:0000256" key="7">
    <source>
        <dbReference type="RuleBase" id="RU003792"/>
    </source>
</evidence>
<proteinExistence type="inferred from homology"/>
<dbReference type="NCBIfam" id="TIGR00071">
    <property type="entry name" value="hisT_truA"/>
    <property type="match status" value="1"/>
</dbReference>
<evidence type="ECO:0000256" key="1">
    <source>
        <dbReference type="ARBA" id="ARBA00009375"/>
    </source>
</evidence>
<dbReference type="CDD" id="cd02570">
    <property type="entry name" value="PseudoU_synth_EcTruA"/>
    <property type="match status" value="1"/>
</dbReference>
<dbReference type="InterPro" id="IPR020103">
    <property type="entry name" value="PsdUridine_synth_cat_dom_sf"/>
</dbReference>
<dbReference type="FunFam" id="3.30.70.580:FF:000001">
    <property type="entry name" value="tRNA pseudouridine synthase A"/>
    <property type="match status" value="1"/>
</dbReference>
<dbReference type="GO" id="GO:0003723">
    <property type="term" value="F:RNA binding"/>
    <property type="evidence" value="ECO:0007669"/>
    <property type="project" value="InterPro"/>
</dbReference>
<name>M1E4H9_9BACT</name>
<dbReference type="Proteomes" id="UP000011765">
    <property type="component" value="Chromosome"/>
</dbReference>
<comment type="subunit">
    <text evidence="4">Homodimer.</text>
</comment>
<dbReference type="HAMAP" id="MF_00171">
    <property type="entry name" value="TruA"/>
    <property type="match status" value="1"/>
</dbReference>
<evidence type="ECO:0000256" key="4">
    <source>
        <dbReference type="HAMAP-Rule" id="MF_00171"/>
    </source>
</evidence>
<dbReference type="EMBL" id="CP002690">
    <property type="protein sequence ID" value="AEE14172.1"/>
    <property type="molecule type" value="Genomic_DNA"/>
</dbReference>
<dbReference type="InterPro" id="IPR020097">
    <property type="entry name" value="PsdUridine_synth_TruA_a/b_dom"/>
</dbReference>
<evidence type="ECO:0000256" key="3">
    <source>
        <dbReference type="ARBA" id="ARBA00023235"/>
    </source>
</evidence>
<dbReference type="SUPFAM" id="SSF55120">
    <property type="entry name" value="Pseudouridine synthase"/>
    <property type="match status" value="1"/>
</dbReference>
<protein>
    <recommendedName>
        <fullName evidence="4">tRNA pseudouridine synthase A</fullName>
        <ecNumber evidence="4">5.4.99.12</ecNumber>
    </recommendedName>
    <alternativeName>
        <fullName evidence="4">tRNA pseudouridine(38-40) synthase</fullName>
    </alternativeName>
    <alternativeName>
        <fullName evidence="4">tRNA pseudouridylate synthase I</fullName>
    </alternativeName>
    <alternativeName>
        <fullName evidence="4">tRNA-uridine isomerase I</fullName>
    </alternativeName>
</protein>